<dbReference type="AlphaFoldDB" id="A0A1Y2IKZ2"/>
<protein>
    <submittedName>
        <fullName evidence="3">Isochorismatase hydrolase</fullName>
    </submittedName>
</protein>
<dbReference type="EMBL" id="KZ084109">
    <property type="protein sequence ID" value="OSD01808.1"/>
    <property type="molecule type" value="Genomic_DNA"/>
</dbReference>
<dbReference type="InterPro" id="IPR050993">
    <property type="entry name" value="Isochorismatase_domain"/>
</dbReference>
<evidence type="ECO:0000313" key="3">
    <source>
        <dbReference type="EMBL" id="OSD01808.1"/>
    </source>
</evidence>
<organism evidence="3 4">
    <name type="scientific">Trametes coccinea (strain BRFM310)</name>
    <name type="common">Pycnoporus coccineus</name>
    <dbReference type="NCBI Taxonomy" id="1353009"/>
    <lineage>
        <taxon>Eukaryota</taxon>
        <taxon>Fungi</taxon>
        <taxon>Dikarya</taxon>
        <taxon>Basidiomycota</taxon>
        <taxon>Agaricomycotina</taxon>
        <taxon>Agaricomycetes</taxon>
        <taxon>Polyporales</taxon>
        <taxon>Polyporaceae</taxon>
        <taxon>Trametes</taxon>
    </lineage>
</organism>
<proteinExistence type="inferred from homology"/>
<dbReference type="Gene3D" id="3.40.50.850">
    <property type="entry name" value="Isochorismatase-like"/>
    <property type="match status" value="1"/>
</dbReference>
<dbReference type="Pfam" id="PF00857">
    <property type="entry name" value="Isochorismatase"/>
    <property type="match status" value="1"/>
</dbReference>
<dbReference type="Proteomes" id="UP000193067">
    <property type="component" value="Unassembled WGS sequence"/>
</dbReference>
<sequence length="206" mass="22511">MASVVRLIPGRTVFFACDIQTRFKPLIFGFDNVVATSRKMFRLAKVLEVPVLITEQNPRALGGTVPELDHTPLGELFLGNYPKSAFSMAIPPVTAVLKQHDFKSIVLFGIEAHVCVLQTALDLLALGFDVHVLADGVSSCNRDEVGTALSRMRQAGAQITTSESAAFELQVDADKPNFKAFSSIIKEERDDTQKALEVLVRPRAAI</sequence>
<name>A0A1Y2IKZ2_TRAC3</name>
<comment type="similarity">
    <text evidence="1">Belongs to the isochorismatase family.</text>
</comment>
<reference evidence="3 4" key="1">
    <citation type="journal article" date="2015" name="Biotechnol. Biofuels">
        <title>Enhanced degradation of softwood versus hardwood by the white-rot fungus Pycnoporus coccineus.</title>
        <authorList>
            <person name="Couturier M."/>
            <person name="Navarro D."/>
            <person name="Chevret D."/>
            <person name="Henrissat B."/>
            <person name="Piumi F."/>
            <person name="Ruiz-Duenas F.J."/>
            <person name="Martinez A.T."/>
            <person name="Grigoriev I.V."/>
            <person name="Riley R."/>
            <person name="Lipzen A."/>
            <person name="Berrin J.G."/>
            <person name="Master E.R."/>
            <person name="Rosso M.N."/>
        </authorList>
    </citation>
    <scope>NUCLEOTIDE SEQUENCE [LARGE SCALE GENOMIC DNA]</scope>
    <source>
        <strain evidence="3 4">BRFM310</strain>
    </source>
</reference>
<dbReference type="PANTHER" id="PTHR14119">
    <property type="entry name" value="HYDROLASE"/>
    <property type="match status" value="1"/>
</dbReference>
<keyword evidence="4" id="KW-1185">Reference proteome</keyword>
<dbReference type="InterPro" id="IPR036380">
    <property type="entry name" value="Isochorismatase-like_sf"/>
</dbReference>
<dbReference type="GO" id="GO:0016787">
    <property type="term" value="F:hydrolase activity"/>
    <property type="evidence" value="ECO:0007669"/>
    <property type="project" value="UniProtKB-KW"/>
</dbReference>
<feature type="domain" description="Isochorismatase-like" evidence="2">
    <location>
        <begin position="12"/>
        <end position="163"/>
    </location>
</feature>
<dbReference type="STRING" id="1353009.A0A1Y2IKZ2"/>
<dbReference type="OrthoDB" id="269496at2759"/>
<dbReference type="InterPro" id="IPR000868">
    <property type="entry name" value="Isochorismatase-like_dom"/>
</dbReference>
<evidence type="ECO:0000256" key="1">
    <source>
        <dbReference type="ARBA" id="ARBA00006336"/>
    </source>
</evidence>
<dbReference type="PANTHER" id="PTHR14119:SF3">
    <property type="entry name" value="ISOCHORISMATASE DOMAIN-CONTAINING PROTEIN 2"/>
    <property type="match status" value="1"/>
</dbReference>
<dbReference type="SUPFAM" id="SSF52499">
    <property type="entry name" value="Isochorismatase-like hydrolases"/>
    <property type="match status" value="1"/>
</dbReference>
<accession>A0A1Y2IKZ2</accession>
<evidence type="ECO:0000259" key="2">
    <source>
        <dbReference type="Pfam" id="PF00857"/>
    </source>
</evidence>
<keyword evidence="3" id="KW-0378">Hydrolase</keyword>
<gene>
    <name evidence="3" type="ORF">PYCCODRAFT_1412072</name>
</gene>
<evidence type="ECO:0000313" key="4">
    <source>
        <dbReference type="Proteomes" id="UP000193067"/>
    </source>
</evidence>